<keyword evidence="5" id="KW-0479">Metal-binding</keyword>
<accession>A0A4T0WWK9</accession>
<dbReference type="EMBL" id="SELW01000652">
    <property type="protein sequence ID" value="TID15807.1"/>
    <property type="molecule type" value="Genomic_DNA"/>
</dbReference>
<evidence type="ECO:0000256" key="1">
    <source>
        <dbReference type="ARBA" id="ARBA00002738"/>
    </source>
</evidence>
<keyword evidence="7 9" id="KW-0863">Zinc-finger</keyword>
<evidence type="ECO:0000256" key="6">
    <source>
        <dbReference type="ARBA" id="ARBA00022737"/>
    </source>
</evidence>
<feature type="region of interest" description="Disordered" evidence="11">
    <location>
        <begin position="365"/>
        <end position="393"/>
    </location>
</feature>
<dbReference type="InterPro" id="IPR036322">
    <property type="entry name" value="WD40_repeat_dom_sf"/>
</dbReference>
<dbReference type="Gene3D" id="2.130.10.10">
    <property type="entry name" value="YVTN repeat-like/Quinoprotein amine dehydrogenase"/>
    <property type="match status" value="2"/>
</dbReference>
<dbReference type="PROSITE" id="PS00678">
    <property type="entry name" value="WD_REPEATS_1"/>
    <property type="match status" value="1"/>
</dbReference>
<dbReference type="PROSITE" id="PS50089">
    <property type="entry name" value="ZF_RING_2"/>
    <property type="match status" value="1"/>
</dbReference>
<comment type="function">
    <text evidence="1">May be involved in a process influencing telomere capping.</text>
</comment>
<dbReference type="SUPFAM" id="SSF50978">
    <property type="entry name" value="WD40 repeat-like"/>
    <property type="match status" value="1"/>
</dbReference>
<dbReference type="STRING" id="52247.A0A4T0WWK9"/>
<reference evidence="13 14" key="1">
    <citation type="journal article" date="2019" name="Front. Genet.">
        <title>Whole-Genome Sequencing of the Opportunistic Yeast Pathogen Candida inconspicua Uncovers Its Hybrid Origin.</title>
        <authorList>
            <person name="Mixao V."/>
            <person name="Hansen A.P."/>
            <person name="Saus E."/>
            <person name="Boekhout T."/>
            <person name="Lass-Florl C."/>
            <person name="Gabaldon T."/>
        </authorList>
    </citation>
    <scope>NUCLEOTIDE SEQUENCE [LARGE SCALE GENOMIC DNA]</scope>
    <source>
        <strain evidence="13 14">CBS 180</strain>
    </source>
</reference>
<gene>
    <name evidence="13" type="ORF">CANINC_004336</name>
</gene>
<keyword evidence="6" id="KW-0677">Repeat</keyword>
<keyword evidence="4 10" id="KW-0853">WD repeat</keyword>
<dbReference type="GO" id="GO:0016239">
    <property type="term" value="P:positive regulation of macroautophagy"/>
    <property type="evidence" value="ECO:0007669"/>
    <property type="project" value="TreeGrafter"/>
</dbReference>
<evidence type="ECO:0000256" key="7">
    <source>
        <dbReference type="ARBA" id="ARBA00022771"/>
    </source>
</evidence>
<dbReference type="Gene3D" id="3.30.40.10">
    <property type="entry name" value="Zinc/RING finger domain, C3HC4 (zinc finger)"/>
    <property type="match status" value="1"/>
</dbReference>
<dbReference type="Pfam" id="PF00400">
    <property type="entry name" value="WD40"/>
    <property type="match status" value="2"/>
</dbReference>
<name>A0A4T0WWK9_9ASCO</name>
<evidence type="ECO:0000256" key="8">
    <source>
        <dbReference type="ARBA" id="ARBA00022833"/>
    </source>
</evidence>
<evidence type="ECO:0000313" key="13">
    <source>
        <dbReference type="EMBL" id="TID15807.1"/>
    </source>
</evidence>
<dbReference type="GO" id="GO:1904263">
    <property type="term" value="P:positive regulation of TORC1 signaling"/>
    <property type="evidence" value="ECO:0007669"/>
    <property type="project" value="TreeGrafter"/>
</dbReference>
<keyword evidence="14" id="KW-1185">Reference proteome</keyword>
<keyword evidence="8" id="KW-0862">Zinc</keyword>
<sequence>MQLPNYNLPYEILACDRSWETPNLLAVSTPRSLQLFSASDTTITPQSDLAIKPTGRVKIGTISDLSFGHQNFGRTLAASTINGSIHIYHFDRGNRPKTTLSGHNRSINAIDFSPAPAPHLLASASQDGRILIWDLRSSNNKPTNTIIGNADAVRAVQFHPQRGNFNLATVHDSGILQLWDLRKPLTPDRRINAHTGPALTLNWHPEQDYIITGGRDKQLQVWSTLNSNPIHVISTSGPISKARWCIGRGNNSILNTDIALSFYNDDPTVQIWSLRRKFIPKIVYQPHSATITQLLWRTPNNLISVSKDKSIVQCNVLQEPNFIDSLNASPFAWNPRNSIDFTFIHQNKSQFEEINNDEIFEPMNIYENGGKSPSTNSPPKFSQPQLSRQPSYHKTKTIHITPTSNITPSWITHVHIPLLSNDAERTSFLAANYLITVPPSADIISVCEYNSTLAAAANHFRDAKTWSTIATSLILEQELTESEQIYPERLGNFSFSQASSYASDEPEQSVQSEEQPQPLPLPSTPPALATSPRSQLTTLLQQPPSSPSPSLPPPLPLKTYPWTPTQLINQACEYSASQGDTLMCATLALLFMPTPSAEDWIHTYHEQLLQAGHFTAAAAVRRVAATAGLETLQVAAQTRTQVRIKPGTVKVLCAYCGEPCRGTSVTLLDCGHSGHFRCFRTWFVDEQQAECPFCGSEVV</sequence>
<dbReference type="GO" id="GO:0061700">
    <property type="term" value="C:GATOR2 complex"/>
    <property type="evidence" value="ECO:0007669"/>
    <property type="project" value="TreeGrafter"/>
</dbReference>
<evidence type="ECO:0000256" key="3">
    <source>
        <dbReference type="ARBA" id="ARBA00015098"/>
    </source>
</evidence>
<evidence type="ECO:0000313" key="14">
    <source>
        <dbReference type="Proteomes" id="UP000307173"/>
    </source>
</evidence>
<dbReference type="SMART" id="SM00184">
    <property type="entry name" value="RING"/>
    <property type="match status" value="1"/>
</dbReference>
<feature type="repeat" description="WD" evidence="10">
    <location>
        <begin position="191"/>
        <end position="232"/>
    </location>
</feature>
<dbReference type="PANTHER" id="PTHR46200">
    <property type="entry name" value="GATOR COMPLEX PROTEIN WDR24"/>
    <property type="match status" value="1"/>
</dbReference>
<evidence type="ECO:0000256" key="10">
    <source>
        <dbReference type="PROSITE-ProRule" id="PRU00221"/>
    </source>
</evidence>
<feature type="compositionally biased region" description="Polar residues" evidence="11">
    <location>
        <begin position="371"/>
        <end position="390"/>
    </location>
</feature>
<dbReference type="OrthoDB" id="60955at2759"/>
<evidence type="ECO:0000256" key="11">
    <source>
        <dbReference type="SAM" id="MobiDB-lite"/>
    </source>
</evidence>
<evidence type="ECO:0000259" key="12">
    <source>
        <dbReference type="PROSITE" id="PS50089"/>
    </source>
</evidence>
<feature type="domain" description="RING-type" evidence="12">
    <location>
        <begin position="653"/>
        <end position="694"/>
    </location>
</feature>
<dbReference type="InterPro" id="IPR013083">
    <property type="entry name" value="Znf_RING/FYVE/PHD"/>
</dbReference>
<comment type="similarity">
    <text evidence="2">Belongs to the WD repeat RTC1 family.</text>
</comment>
<evidence type="ECO:0000256" key="4">
    <source>
        <dbReference type="ARBA" id="ARBA00022574"/>
    </source>
</evidence>
<evidence type="ECO:0000256" key="5">
    <source>
        <dbReference type="ARBA" id="ARBA00022723"/>
    </source>
</evidence>
<dbReference type="GO" id="GO:0008270">
    <property type="term" value="F:zinc ion binding"/>
    <property type="evidence" value="ECO:0007669"/>
    <property type="project" value="UniProtKB-KW"/>
</dbReference>
<feature type="compositionally biased region" description="Pro residues" evidence="11">
    <location>
        <begin position="544"/>
        <end position="556"/>
    </location>
</feature>
<proteinExistence type="inferred from homology"/>
<comment type="caution">
    <text evidence="13">The sequence shown here is derived from an EMBL/GenBank/DDBJ whole genome shotgun (WGS) entry which is preliminary data.</text>
</comment>
<feature type="repeat" description="WD" evidence="10">
    <location>
        <begin position="100"/>
        <end position="143"/>
    </location>
</feature>
<evidence type="ECO:0000256" key="9">
    <source>
        <dbReference type="PROSITE-ProRule" id="PRU00175"/>
    </source>
</evidence>
<dbReference type="Proteomes" id="UP000307173">
    <property type="component" value="Unassembled WGS sequence"/>
</dbReference>
<dbReference type="SUPFAM" id="SSF57850">
    <property type="entry name" value="RING/U-box"/>
    <property type="match status" value="1"/>
</dbReference>
<dbReference type="PANTHER" id="PTHR46200:SF1">
    <property type="entry name" value="GATOR COMPLEX PROTEIN WDR24"/>
    <property type="match status" value="1"/>
</dbReference>
<dbReference type="AlphaFoldDB" id="A0A4T0WWK9"/>
<dbReference type="InterPro" id="IPR001841">
    <property type="entry name" value="Znf_RING"/>
</dbReference>
<dbReference type="GO" id="GO:0005774">
    <property type="term" value="C:vacuolar membrane"/>
    <property type="evidence" value="ECO:0007669"/>
    <property type="project" value="TreeGrafter"/>
</dbReference>
<dbReference type="InterPro" id="IPR019775">
    <property type="entry name" value="WD40_repeat_CS"/>
</dbReference>
<organism evidence="13 14">
    <name type="scientific">Pichia inconspicua</name>
    <dbReference type="NCBI Taxonomy" id="52247"/>
    <lineage>
        <taxon>Eukaryota</taxon>
        <taxon>Fungi</taxon>
        <taxon>Dikarya</taxon>
        <taxon>Ascomycota</taxon>
        <taxon>Saccharomycotina</taxon>
        <taxon>Pichiomycetes</taxon>
        <taxon>Pichiales</taxon>
        <taxon>Pichiaceae</taxon>
        <taxon>Pichia</taxon>
    </lineage>
</organism>
<dbReference type="InterPro" id="IPR015943">
    <property type="entry name" value="WD40/YVTN_repeat-like_dom_sf"/>
</dbReference>
<dbReference type="PROSITE" id="PS50294">
    <property type="entry name" value="WD_REPEATS_REGION"/>
    <property type="match status" value="2"/>
</dbReference>
<feature type="region of interest" description="Disordered" evidence="11">
    <location>
        <begin position="501"/>
        <end position="558"/>
    </location>
</feature>
<dbReference type="PROSITE" id="PS50082">
    <property type="entry name" value="WD_REPEATS_2"/>
    <property type="match status" value="2"/>
</dbReference>
<evidence type="ECO:0000256" key="2">
    <source>
        <dbReference type="ARBA" id="ARBA00008863"/>
    </source>
</evidence>
<feature type="compositionally biased region" description="Low complexity" evidence="11">
    <location>
        <begin position="526"/>
        <end position="543"/>
    </location>
</feature>
<dbReference type="SMART" id="SM00320">
    <property type="entry name" value="WD40"/>
    <property type="match status" value="5"/>
</dbReference>
<dbReference type="InterPro" id="IPR001680">
    <property type="entry name" value="WD40_rpt"/>
</dbReference>
<dbReference type="GO" id="GO:0005829">
    <property type="term" value="C:cytosol"/>
    <property type="evidence" value="ECO:0007669"/>
    <property type="project" value="TreeGrafter"/>
</dbReference>
<dbReference type="InterPro" id="IPR037590">
    <property type="entry name" value="WDR24"/>
</dbReference>
<protein>
    <recommendedName>
        <fullName evidence="3">Restriction of telomere capping protein 1</fullName>
    </recommendedName>
</protein>